<protein>
    <submittedName>
        <fullName evidence="2">Type 2 DNA topoisomerase 6 subunit B-like isoform X1</fullName>
    </submittedName>
</protein>
<keyword evidence="1" id="KW-1185">Reference proteome</keyword>
<name>A0A9Y6J892_9CICH</name>
<gene>
    <name evidence="2" type="primary">top6bl</name>
</gene>
<organism evidence="1 2">
    <name type="scientific">Pundamilia nyererei</name>
    <dbReference type="NCBI Taxonomy" id="303518"/>
    <lineage>
        <taxon>Eukaryota</taxon>
        <taxon>Metazoa</taxon>
        <taxon>Chordata</taxon>
        <taxon>Craniata</taxon>
        <taxon>Vertebrata</taxon>
        <taxon>Euteleostomi</taxon>
        <taxon>Actinopterygii</taxon>
        <taxon>Neopterygii</taxon>
        <taxon>Teleostei</taxon>
        <taxon>Neoteleostei</taxon>
        <taxon>Acanthomorphata</taxon>
        <taxon>Ovalentaria</taxon>
        <taxon>Cichlomorphae</taxon>
        <taxon>Cichliformes</taxon>
        <taxon>Cichlidae</taxon>
        <taxon>African cichlids</taxon>
        <taxon>Pseudocrenilabrinae</taxon>
        <taxon>Haplochromini</taxon>
        <taxon>Pundamilia</taxon>
    </lineage>
</organism>
<reference evidence="2" key="1">
    <citation type="submission" date="2025-08" db="UniProtKB">
        <authorList>
            <consortium name="RefSeq"/>
        </authorList>
    </citation>
    <scope>IDENTIFICATION</scope>
</reference>
<dbReference type="PANTHER" id="PTHR14652">
    <property type="entry name" value="TYPE 2 DNA TOPOISOMERASE 6 SUBUNIT B-LIKE"/>
    <property type="match status" value="1"/>
</dbReference>
<accession>A0A9Y6J892</accession>
<dbReference type="CTD" id="79703"/>
<proteinExistence type="predicted"/>
<dbReference type="Pfam" id="PF15091">
    <property type="entry name" value="DUF4554"/>
    <property type="match status" value="1"/>
</dbReference>
<dbReference type="PANTHER" id="PTHR14652:SF2">
    <property type="entry name" value="TYPE 2 DNA TOPOISOMERASE 6 SUBUNIT B-LIKE"/>
    <property type="match status" value="1"/>
</dbReference>
<sequence>MLKEMQQVLRLIMLMGKQRQKLGLRTGGGLLLLLWTDTEVSTQKLNCTVNCTVAAAGPWCAGIQMEALQPALVRLKESMCPCVWPCNEPDPEELSAFTDLYGSLRFLLSFQVKDTRHCTSEWQAHLEAFLRTFTLANAGIQIHLKLKINQEASLREFSVKVKRRVALADQLLLTLDVTCSAPPPCCVKKGCWCVRGHPAIGGRLPLSIPPQTMEQGLFGDLSVQVVTLLTPCLLPYPNVATELTHIQVLVYNPSNIPVTGPSGFFQKLPAVLDCQELGLYRVYCSSFKDLVYSGGTVYTVEKDSWDDPEQESSLPTVQQSLLLFFFLQHSDPFTSQLTDLMATEMLIELHLEDILNNNRQALVAAVQTELRNTLKSQNHRKKQQEKLHAAAEVILGSSMSIVSSSSNMDFRNACLSRMKVCVCQVHDTHELAASLRESLWRVTSWKFVPKAKCFSTKMEVHPENDEPTTAEI</sequence>
<evidence type="ECO:0000313" key="1">
    <source>
        <dbReference type="Proteomes" id="UP000695023"/>
    </source>
</evidence>
<dbReference type="AlphaFoldDB" id="A0A9Y6J892"/>
<evidence type="ECO:0000313" key="2">
    <source>
        <dbReference type="RefSeq" id="XP_013763487.1"/>
    </source>
</evidence>
<dbReference type="Proteomes" id="UP000695023">
    <property type="component" value="Unplaced"/>
</dbReference>
<dbReference type="GO" id="GO:0042138">
    <property type="term" value="P:meiotic DNA double-strand break formation"/>
    <property type="evidence" value="ECO:0007669"/>
    <property type="project" value="InterPro"/>
</dbReference>
<dbReference type="RefSeq" id="XP_013763487.1">
    <property type="nucleotide sequence ID" value="XM_013908033.1"/>
</dbReference>
<dbReference type="InterPro" id="IPR028040">
    <property type="entry name" value="TopoVIB-like"/>
</dbReference>